<dbReference type="Gramene" id="TKW34162">
    <property type="protein sequence ID" value="TKW34162"/>
    <property type="gene ID" value="SEVIR_2G286300v2"/>
</dbReference>
<organism evidence="2 3">
    <name type="scientific">Setaria viridis</name>
    <name type="common">Green bristlegrass</name>
    <name type="synonym">Setaria italica subsp. viridis</name>
    <dbReference type="NCBI Taxonomy" id="4556"/>
    <lineage>
        <taxon>Eukaryota</taxon>
        <taxon>Viridiplantae</taxon>
        <taxon>Streptophyta</taxon>
        <taxon>Embryophyta</taxon>
        <taxon>Tracheophyta</taxon>
        <taxon>Spermatophyta</taxon>
        <taxon>Magnoliopsida</taxon>
        <taxon>Liliopsida</taxon>
        <taxon>Poales</taxon>
        <taxon>Poaceae</taxon>
        <taxon>PACMAD clade</taxon>
        <taxon>Panicoideae</taxon>
        <taxon>Panicodae</taxon>
        <taxon>Paniceae</taxon>
        <taxon>Cenchrinae</taxon>
        <taxon>Setaria</taxon>
    </lineage>
</organism>
<dbReference type="PANTHER" id="PTHR46934:SF9">
    <property type="entry name" value="MYB_SANT-LIKE DOMAIN-CONTAINING PROTEIN"/>
    <property type="match status" value="1"/>
</dbReference>
<proteinExistence type="predicted"/>
<keyword evidence="3" id="KW-1185">Reference proteome</keyword>
<dbReference type="PANTHER" id="PTHR46934">
    <property type="entry name" value="MYB_DNA-BIND_3 DOMAIN-CONTAINING PROTEIN-RELATED"/>
    <property type="match status" value="1"/>
</dbReference>
<feature type="compositionally biased region" description="Polar residues" evidence="1">
    <location>
        <begin position="34"/>
        <end position="45"/>
    </location>
</feature>
<evidence type="ECO:0000256" key="1">
    <source>
        <dbReference type="SAM" id="MobiDB-lite"/>
    </source>
</evidence>
<evidence type="ECO:0000313" key="3">
    <source>
        <dbReference type="Proteomes" id="UP000298652"/>
    </source>
</evidence>
<gene>
    <name evidence="2" type="ORF">SEVIR_2G286300v2</name>
</gene>
<accession>A0A4U6VXE1</accession>
<dbReference type="EMBL" id="CM016553">
    <property type="protein sequence ID" value="TKW34162.1"/>
    <property type="molecule type" value="Genomic_DNA"/>
</dbReference>
<sequence>MAGEADRAAWNSTYEKGLVEILHNYKDNPKYKGQNESVATGNLKFTSSAPAPSAPTPAPTPNLPPPAPDLPPPAPVERSNSEQSLCDDLNLYGTNPFAFSFDGQARDENNAAQSASSNQDSSQTSKILEALEEKKRRKEEFSVEKCVDQVDVMVELTDEEKSYALDLFESETLRKTFIATKNPNVRLLWLKQKIRYKKGNKYK</sequence>
<evidence type="ECO:0000313" key="2">
    <source>
        <dbReference type="EMBL" id="TKW34162.1"/>
    </source>
</evidence>
<protein>
    <submittedName>
        <fullName evidence="2">Uncharacterized protein</fullName>
    </submittedName>
</protein>
<reference evidence="2" key="1">
    <citation type="submission" date="2019-03" db="EMBL/GenBank/DDBJ databases">
        <title>WGS assembly of Setaria viridis.</title>
        <authorList>
            <person name="Huang P."/>
            <person name="Jenkins J."/>
            <person name="Grimwood J."/>
            <person name="Barry K."/>
            <person name="Healey A."/>
            <person name="Mamidi S."/>
            <person name="Sreedasyam A."/>
            <person name="Shu S."/>
            <person name="Feldman M."/>
            <person name="Wu J."/>
            <person name="Yu Y."/>
            <person name="Chen C."/>
            <person name="Johnson J."/>
            <person name="Rokhsar D."/>
            <person name="Baxter I."/>
            <person name="Schmutz J."/>
            <person name="Brutnell T."/>
            <person name="Kellogg E."/>
        </authorList>
    </citation>
    <scope>NUCLEOTIDE SEQUENCE [LARGE SCALE GENOMIC DNA]</scope>
</reference>
<feature type="region of interest" description="Disordered" evidence="1">
    <location>
        <begin position="27"/>
        <end position="82"/>
    </location>
</feature>
<feature type="compositionally biased region" description="Pro residues" evidence="1">
    <location>
        <begin position="52"/>
        <end position="75"/>
    </location>
</feature>
<dbReference type="AlphaFoldDB" id="A0A4U6VXE1"/>
<name>A0A4U6VXE1_SETVI</name>
<dbReference type="Proteomes" id="UP000298652">
    <property type="component" value="Chromosome 2"/>
</dbReference>